<organism evidence="1 2">
    <name type="scientific">Neisseria lactamica (strain 020-06)</name>
    <dbReference type="NCBI Taxonomy" id="489653"/>
    <lineage>
        <taxon>Bacteria</taxon>
        <taxon>Pseudomonadati</taxon>
        <taxon>Pseudomonadota</taxon>
        <taxon>Betaproteobacteria</taxon>
        <taxon>Neisseriales</taxon>
        <taxon>Neisseriaceae</taxon>
        <taxon>Neisseria</taxon>
    </lineage>
</organism>
<accession>E4ZBR5</accession>
<proteinExistence type="predicted"/>
<dbReference type="AlphaFoldDB" id="E4ZBR5"/>
<protein>
    <submittedName>
        <fullName evidence="1">Uncharacterized protein</fullName>
    </submittedName>
</protein>
<dbReference type="Proteomes" id="UP000008723">
    <property type="component" value="Chromosome"/>
</dbReference>
<dbReference type="KEGG" id="nla:NLA_5540"/>
<evidence type="ECO:0000313" key="2">
    <source>
        <dbReference type="Proteomes" id="UP000008723"/>
    </source>
</evidence>
<sequence length="85" mass="10224">MVLLLIVNKYWKVNYMKNKIQTIMAKHDPWQEDDFESYEAIARDVSLMTDKTFIEHYLLEVYSEENGHFDQENIHAMIEEIKNAI</sequence>
<dbReference type="EMBL" id="FN995097">
    <property type="protein sequence ID" value="CBN86792.1"/>
    <property type="molecule type" value="Genomic_DNA"/>
</dbReference>
<name>E4ZBR5_NEIL0</name>
<evidence type="ECO:0000313" key="1">
    <source>
        <dbReference type="EMBL" id="CBN86792.1"/>
    </source>
</evidence>
<reference evidence="1 2" key="1">
    <citation type="journal article" date="2010" name="BMC Genomics">
        <title>Independent evolution of the core and accessory gene sets in the genus Neisseria: insights gained from the genome of Neisseria lactamica isolate 020-06.</title>
        <authorList>
            <person name="Bennett J.S."/>
            <person name="Bentley S.D."/>
            <person name="Vernikos G.S."/>
            <person name="Quail M.A."/>
            <person name="Cherevach I."/>
            <person name="White B."/>
            <person name="Parkhill J."/>
            <person name="Maiden M.C."/>
        </authorList>
    </citation>
    <scope>NUCLEOTIDE SEQUENCE [LARGE SCALE GENOMIC DNA]</scope>
    <source>
        <strain evidence="1 2">020-06</strain>
    </source>
</reference>
<dbReference type="HOGENOM" id="CLU_2509230_0_0_4"/>
<gene>
    <name evidence="1" type="ordered locus">NLA_5540</name>
</gene>